<feature type="domain" description="Fe/B12 periplasmic-binding" evidence="3">
    <location>
        <begin position="51"/>
        <end position="303"/>
    </location>
</feature>
<dbReference type="AlphaFoldDB" id="A0A6N2Z284"/>
<evidence type="ECO:0000313" key="4">
    <source>
        <dbReference type="EMBL" id="MBS4893220.1"/>
    </source>
</evidence>
<evidence type="ECO:0000313" key="5">
    <source>
        <dbReference type="EMBL" id="VYT72593.1"/>
    </source>
</evidence>
<dbReference type="InterPro" id="IPR002491">
    <property type="entry name" value="ABC_transptr_periplasmic_BD"/>
</dbReference>
<dbReference type="GO" id="GO:0071281">
    <property type="term" value="P:cellular response to iron ion"/>
    <property type="evidence" value="ECO:0007669"/>
    <property type="project" value="TreeGrafter"/>
</dbReference>
<organism evidence="5">
    <name type="scientific">Veillonella parvula</name>
    <name type="common">Staphylococcus parvulus</name>
    <dbReference type="NCBI Taxonomy" id="29466"/>
    <lineage>
        <taxon>Bacteria</taxon>
        <taxon>Bacillati</taxon>
        <taxon>Bacillota</taxon>
        <taxon>Negativicutes</taxon>
        <taxon>Veillonellales</taxon>
        <taxon>Veillonellaceae</taxon>
        <taxon>Veillonella</taxon>
    </lineage>
</organism>
<sequence length="303" mass="32449">MKQRISIICTIVMMVLLVVGCGPTQTGTTGTTHQVTDGTGLTVTVPSEPKRIVPIAASTEDIVLSLVDPSRVAAVGTVPNNVPDESAKVGKHVKATAESMLSVQPDLVLVPNWMSPDAIGEMRNMQIPVYVYKTPTTVEEAKAVIHEIAGLLHASDEKMIASMDADLKTVEELANKHTGERPVVAFYTQFGLTGGKGSTFDDMTKYLKVTNAAAQLGLGPFDNGTREDLIKANPDIIIIPSVAYTSDGTTPATAEQLYSDPALQGVKAIANRRVFLVDSSQVMSYSQFMTRAMVSMAQNIYSM</sequence>
<evidence type="ECO:0000259" key="3">
    <source>
        <dbReference type="PROSITE" id="PS50983"/>
    </source>
</evidence>
<reference evidence="5" key="1">
    <citation type="submission" date="2019-11" db="EMBL/GenBank/DDBJ databases">
        <authorList>
            <person name="Feng L."/>
        </authorList>
    </citation>
    <scope>NUCLEOTIDE SEQUENCE</scope>
    <source>
        <strain evidence="5">VparvulaLFYP99</strain>
    </source>
</reference>
<dbReference type="EMBL" id="CACRUG010000005">
    <property type="protein sequence ID" value="VYT72593.1"/>
    <property type="molecule type" value="Genomic_DNA"/>
</dbReference>
<dbReference type="Gene3D" id="3.40.50.1980">
    <property type="entry name" value="Nitrogenase molybdenum iron protein domain"/>
    <property type="match status" value="2"/>
</dbReference>
<dbReference type="PROSITE" id="PS50983">
    <property type="entry name" value="FE_B12_PBP"/>
    <property type="match status" value="1"/>
</dbReference>
<dbReference type="EMBL" id="JAGZMU010000002">
    <property type="protein sequence ID" value="MBS4893220.1"/>
    <property type="molecule type" value="Genomic_DNA"/>
</dbReference>
<gene>
    <name evidence="4" type="ORF">KHZ90_05520</name>
    <name evidence="5" type="ORF">VPLFYP99_01030</name>
</gene>
<dbReference type="Proteomes" id="UP000778864">
    <property type="component" value="Unassembled WGS sequence"/>
</dbReference>
<comment type="similarity">
    <text evidence="1">Belongs to the bacterial solute-binding protein 8 family.</text>
</comment>
<dbReference type="InterPro" id="IPR050902">
    <property type="entry name" value="ABC_Transporter_SBP"/>
</dbReference>
<evidence type="ECO:0000256" key="2">
    <source>
        <dbReference type="SAM" id="SignalP"/>
    </source>
</evidence>
<name>A0A6N2Z284_VEIPA</name>
<dbReference type="PANTHER" id="PTHR30535">
    <property type="entry name" value="VITAMIN B12-BINDING PROTEIN"/>
    <property type="match status" value="1"/>
</dbReference>
<dbReference type="PROSITE" id="PS51257">
    <property type="entry name" value="PROKAR_LIPOPROTEIN"/>
    <property type="match status" value="1"/>
</dbReference>
<accession>A0A6N2Z284</accession>
<evidence type="ECO:0000256" key="1">
    <source>
        <dbReference type="ARBA" id="ARBA00008814"/>
    </source>
</evidence>
<dbReference type="SUPFAM" id="SSF53807">
    <property type="entry name" value="Helical backbone' metal receptor"/>
    <property type="match status" value="1"/>
</dbReference>
<feature type="signal peptide" evidence="2">
    <location>
        <begin position="1"/>
        <end position="24"/>
    </location>
</feature>
<dbReference type="RefSeq" id="WP_008715111.1">
    <property type="nucleotide sequence ID" value="NZ_CACRUG010000005.1"/>
</dbReference>
<proteinExistence type="inferred from homology"/>
<keyword evidence="2" id="KW-0732">Signal</keyword>
<dbReference type="Pfam" id="PF01497">
    <property type="entry name" value="Peripla_BP_2"/>
    <property type="match status" value="1"/>
</dbReference>
<feature type="chain" id="PRO_5038251862" evidence="2">
    <location>
        <begin position="25"/>
        <end position="303"/>
    </location>
</feature>
<protein>
    <submittedName>
        <fullName evidence="4 5">ABC transporter substrate-binding protein</fullName>
    </submittedName>
</protein>
<dbReference type="PANTHER" id="PTHR30535:SF34">
    <property type="entry name" value="MOLYBDATE-BINDING PROTEIN MOLA"/>
    <property type="match status" value="1"/>
</dbReference>
<reference evidence="4" key="2">
    <citation type="submission" date="2021-02" db="EMBL/GenBank/DDBJ databases">
        <title>Infant gut strain persistence is associated with maternal origin, phylogeny, and functional potential including surface adhesion and iron acquisition.</title>
        <authorList>
            <person name="Lou Y.C."/>
        </authorList>
    </citation>
    <scope>NUCLEOTIDE SEQUENCE</scope>
    <source>
        <strain evidence="4">L3_108_031G1_dasL3_108_031G1_concoct_20</strain>
    </source>
</reference>